<evidence type="ECO:0000313" key="1">
    <source>
        <dbReference type="EMBL" id="MBP1923927.1"/>
    </source>
</evidence>
<accession>A0A8T4GJQ3</accession>
<name>A0A8T4GJQ3_9EURY</name>
<sequence length="30" mass="3288">MLRSLLSRSALQARKRAVVKTLSTSQSIVS</sequence>
<dbReference type="Proteomes" id="UP000823588">
    <property type="component" value="Unassembled WGS sequence"/>
</dbReference>
<gene>
    <name evidence="1" type="ORF">J2751_002975</name>
</gene>
<dbReference type="AlphaFoldDB" id="A0A8T4GJQ3"/>
<proteinExistence type="predicted"/>
<dbReference type="EMBL" id="JAGGKQ010000036">
    <property type="protein sequence ID" value="MBP1923927.1"/>
    <property type="molecule type" value="Genomic_DNA"/>
</dbReference>
<protein>
    <submittedName>
        <fullName evidence="1">Uncharacterized protein</fullName>
    </submittedName>
</protein>
<organism evidence="1 2">
    <name type="scientific">Halorubrum alkaliphilum</name>
    <dbReference type="NCBI Taxonomy" id="261290"/>
    <lineage>
        <taxon>Archaea</taxon>
        <taxon>Methanobacteriati</taxon>
        <taxon>Methanobacteriota</taxon>
        <taxon>Stenosarchaea group</taxon>
        <taxon>Halobacteria</taxon>
        <taxon>Halobacteriales</taxon>
        <taxon>Haloferacaceae</taxon>
        <taxon>Halorubrum</taxon>
    </lineage>
</organism>
<evidence type="ECO:0000313" key="2">
    <source>
        <dbReference type="Proteomes" id="UP000823588"/>
    </source>
</evidence>
<keyword evidence="2" id="KW-1185">Reference proteome</keyword>
<reference evidence="1" key="1">
    <citation type="submission" date="2021-03" db="EMBL/GenBank/DDBJ databases">
        <title>Genomic Encyclopedia of Type Strains, Phase IV (KMG-IV): sequencing the most valuable type-strain genomes for metagenomic binning, comparative biology and taxonomic classification.</title>
        <authorList>
            <person name="Goeker M."/>
        </authorList>
    </citation>
    <scope>NUCLEOTIDE SEQUENCE</scope>
    <source>
        <strain evidence="1">DSM 23564</strain>
    </source>
</reference>
<comment type="caution">
    <text evidence="1">The sequence shown here is derived from an EMBL/GenBank/DDBJ whole genome shotgun (WGS) entry which is preliminary data.</text>
</comment>